<evidence type="ECO:0000259" key="1">
    <source>
        <dbReference type="Pfam" id="PF08924"/>
    </source>
</evidence>
<dbReference type="Pfam" id="PF08924">
    <property type="entry name" value="Rv2525c_GlyHyd-like"/>
    <property type="match status" value="1"/>
</dbReference>
<sequence>MRSTNKIIRRSALRPTLLLTALTGLLGLLATLLAPAAGAEPDRTGPRGPNVFQGWAFDTCRTPSQSTLAAWKGSKYRGVGVYFGGRGRACPRQPNLTRDWVRAAHRAGWRLLPLYVGSQAPCVVNKHKRKVTIGSDPVQVGTGEAQDAVRRAKALGIAPDSALYLDMEAYNLRDAACTRKTLEYIRAWNRETLRLGYVPGFYSSADSGVRHIERARRAGTRDLPSVMWFARWHSKPNLYGEPEMSASAWRPHRRIHQYAGNVAETHGGRRMVIDRNQVDAPVAVIQ</sequence>
<dbReference type="InterPro" id="IPR015020">
    <property type="entry name" value="Rv2525c-like_Glyco_Hydro-like"/>
</dbReference>
<dbReference type="Proteomes" id="UP000286746">
    <property type="component" value="Unassembled WGS sequence"/>
</dbReference>
<dbReference type="InterPro" id="IPR017853">
    <property type="entry name" value="GH"/>
</dbReference>
<comment type="caution">
    <text evidence="2">The sequence shown here is derived from an EMBL/GenBank/DDBJ whole genome shotgun (WGS) entry which is preliminary data.</text>
</comment>
<evidence type="ECO:0000313" key="3">
    <source>
        <dbReference type="Proteomes" id="UP000286746"/>
    </source>
</evidence>
<organism evidence="2 3">
    <name type="scientific">Streptomyces paromomycinus</name>
    <name type="common">Streptomyces rimosus subsp. paromomycinus</name>
    <dbReference type="NCBI Taxonomy" id="92743"/>
    <lineage>
        <taxon>Bacteria</taxon>
        <taxon>Bacillati</taxon>
        <taxon>Actinomycetota</taxon>
        <taxon>Actinomycetes</taxon>
        <taxon>Kitasatosporales</taxon>
        <taxon>Streptomycetaceae</taxon>
        <taxon>Streptomyces</taxon>
    </lineage>
</organism>
<proteinExistence type="predicted"/>
<dbReference type="RefSeq" id="WP_125055192.1">
    <property type="nucleotide sequence ID" value="NZ_BHZD01000001.1"/>
</dbReference>
<evidence type="ECO:0000313" key="2">
    <source>
        <dbReference type="EMBL" id="GCD44288.1"/>
    </source>
</evidence>
<dbReference type="CDD" id="cd06418">
    <property type="entry name" value="GH25_BacA-like"/>
    <property type="match status" value="1"/>
</dbReference>
<dbReference type="PROSITE" id="PS51318">
    <property type="entry name" value="TAT"/>
    <property type="match status" value="1"/>
</dbReference>
<feature type="domain" description="Rv2525c-like glycoside hydrolase-like" evidence="1">
    <location>
        <begin position="69"/>
        <end position="278"/>
    </location>
</feature>
<reference evidence="2 3" key="1">
    <citation type="submission" date="2018-11" db="EMBL/GenBank/DDBJ databases">
        <title>Whole genome sequence of Streptomyces paromomycinus NBRC 15454(T).</title>
        <authorList>
            <person name="Komaki H."/>
            <person name="Tamura T."/>
        </authorList>
    </citation>
    <scope>NUCLEOTIDE SEQUENCE [LARGE SCALE GENOMIC DNA]</scope>
    <source>
        <strain evidence="2 3">NBRC 15454</strain>
    </source>
</reference>
<dbReference type="EMBL" id="BHZD01000001">
    <property type="protein sequence ID" value="GCD44288.1"/>
    <property type="molecule type" value="Genomic_DNA"/>
</dbReference>
<dbReference type="AlphaFoldDB" id="A0A401W4N3"/>
<gene>
    <name evidence="2" type="ORF">GKJPGBOP_03983</name>
</gene>
<name>A0A401W4N3_STREY</name>
<protein>
    <recommendedName>
        <fullName evidence="1">Rv2525c-like glycoside hydrolase-like domain-containing protein</fullName>
    </recommendedName>
</protein>
<dbReference type="InterPro" id="IPR006311">
    <property type="entry name" value="TAT_signal"/>
</dbReference>
<keyword evidence="3" id="KW-1185">Reference proteome</keyword>
<dbReference type="Gene3D" id="3.20.20.80">
    <property type="entry name" value="Glycosidases"/>
    <property type="match status" value="1"/>
</dbReference>
<accession>A0A401W4N3</accession>
<dbReference type="SUPFAM" id="SSF51445">
    <property type="entry name" value="(Trans)glycosidases"/>
    <property type="match status" value="1"/>
</dbReference>